<comment type="caution">
    <text evidence="2">The sequence shown here is derived from an EMBL/GenBank/DDBJ whole genome shotgun (WGS) entry which is preliminary data.</text>
</comment>
<sequence>MFRQISIQSRVAIRPLSVASKPMLTRCLSTTMTAMNATNDHRIHNPDAEDIRDQREFDANKKKLENLEHGGHRGIKKPSVKDLQRKGVEAPIEQNRPDDGVY</sequence>
<protein>
    <submittedName>
        <fullName evidence="2">Fmp16 protein</fullName>
    </submittedName>
</protein>
<dbReference type="Proteomes" id="UP001377567">
    <property type="component" value="Unassembled WGS sequence"/>
</dbReference>
<evidence type="ECO:0000313" key="3">
    <source>
        <dbReference type="Proteomes" id="UP001377567"/>
    </source>
</evidence>
<dbReference type="EMBL" id="BTGD01000005">
    <property type="protein sequence ID" value="GMM55341.1"/>
    <property type="molecule type" value="Genomic_DNA"/>
</dbReference>
<organism evidence="2 3">
    <name type="scientific">Maudiozyma humilis</name>
    <name type="common">Sour dough yeast</name>
    <name type="synonym">Kazachstania humilis</name>
    <dbReference type="NCBI Taxonomy" id="51915"/>
    <lineage>
        <taxon>Eukaryota</taxon>
        <taxon>Fungi</taxon>
        <taxon>Dikarya</taxon>
        <taxon>Ascomycota</taxon>
        <taxon>Saccharomycotina</taxon>
        <taxon>Saccharomycetes</taxon>
        <taxon>Saccharomycetales</taxon>
        <taxon>Saccharomycetaceae</taxon>
        <taxon>Maudiozyma</taxon>
    </lineage>
</organism>
<feature type="compositionally biased region" description="Basic and acidic residues" evidence="1">
    <location>
        <begin position="39"/>
        <end position="71"/>
    </location>
</feature>
<accession>A0AAV5RVZ6</accession>
<proteinExistence type="predicted"/>
<keyword evidence="3" id="KW-1185">Reference proteome</keyword>
<evidence type="ECO:0000313" key="2">
    <source>
        <dbReference type="EMBL" id="GMM55341.1"/>
    </source>
</evidence>
<evidence type="ECO:0000256" key="1">
    <source>
        <dbReference type="SAM" id="MobiDB-lite"/>
    </source>
</evidence>
<dbReference type="AlphaFoldDB" id="A0AAV5RVZ6"/>
<gene>
    <name evidence="2" type="ORF">DAKH74_019570</name>
</gene>
<name>A0AAV5RVZ6_MAUHU</name>
<reference evidence="2 3" key="1">
    <citation type="journal article" date="2023" name="Elife">
        <title>Identification of key yeast species and microbe-microbe interactions impacting larval growth of Drosophila in the wild.</title>
        <authorList>
            <person name="Mure A."/>
            <person name="Sugiura Y."/>
            <person name="Maeda R."/>
            <person name="Honda K."/>
            <person name="Sakurai N."/>
            <person name="Takahashi Y."/>
            <person name="Watada M."/>
            <person name="Katoh T."/>
            <person name="Gotoh A."/>
            <person name="Gotoh Y."/>
            <person name="Taniguchi I."/>
            <person name="Nakamura K."/>
            <person name="Hayashi T."/>
            <person name="Katayama T."/>
            <person name="Uemura T."/>
            <person name="Hattori Y."/>
        </authorList>
    </citation>
    <scope>NUCLEOTIDE SEQUENCE [LARGE SCALE GENOMIC DNA]</scope>
    <source>
        <strain evidence="2 3">KH-74</strain>
    </source>
</reference>
<feature type="compositionally biased region" description="Basic and acidic residues" evidence="1">
    <location>
        <begin position="79"/>
        <end position="88"/>
    </location>
</feature>
<feature type="region of interest" description="Disordered" evidence="1">
    <location>
        <begin position="37"/>
        <end position="102"/>
    </location>
</feature>